<comment type="caution">
    <text evidence="1">The sequence shown here is derived from an EMBL/GenBank/DDBJ whole genome shotgun (WGS) entry which is preliminary data.</text>
</comment>
<evidence type="ECO:0000313" key="1">
    <source>
        <dbReference type="EMBL" id="MFC4307132.1"/>
    </source>
</evidence>
<dbReference type="InterPro" id="IPR036412">
    <property type="entry name" value="HAD-like_sf"/>
</dbReference>
<dbReference type="PANTHER" id="PTHR10000:SF53">
    <property type="entry name" value="5-AMINO-6-(5-PHOSPHO-D-RIBITYLAMINO)URACIL PHOSPHATASE YBJI-RELATED"/>
    <property type="match status" value="1"/>
</dbReference>
<dbReference type="Gene3D" id="3.30.1240.10">
    <property type="match status" value="1"/>
</dbReference>
<accession>A0ABV8SI46</accession>
<sequence length="265" mass="29345">MNFVFDLDGTICFKGKPVTAKLLEALERLEAKGHTVFFASARPIRDMLPVLDRRFHRHTLIGGNGSLVARRGELEHAVPFSPEQREALQRLLKEHEATFLIDGEWDYTYTGAADHPILANVDPSRLAKRIGLEAHKAIVKVLILTSNDMEGLAKKAAELGVVVHRHGKENVLDVSPPNVDKWGALAGLAVKKGGYVAFGNDANDITLFMNAKYSVMIGHHDELSQYAAEALPLGEDIEDRIAERLDKLSEHWAAIEEAGTHVQEY</sequence>
<dbReference type="SUPFAM" id="SSF56784">
    <property type="entry name" value="HAD-like"/>
    <property type="match status" value="1"/>
</dbReference>
<dbReference type="EMBL" id="JBHSED010000071">
    <property type="protein sequence ID" value="MFC4307132.1"/>
    <property type="molecule type" value="Genomic_DNA"/>
</dbReference>
<dbReference type="GO" id="GO:0016787">
    <property type="term" value="F:hydrolase activity"/>
    <property type="evidence" value="ECO:0007669"/>
    <property type="project" value="UniProtKB-KW"/>
</dbReference>
<dbReference type="PANTHER" id="PTHR10000">
    <property type="entry name" value="PHOSPHOSERINE PHOSPHATASE"/>
    <property type="match status" value="1"/>
</dbReference>
<protein>
    <submittedName>
        <fullName evidence="1">HAD-IIB family hydrolase</fullName>
    </submittedName>
</protein>
<organism evidence="1 2">
    <name type="scientific">Cohnella boryungensis</name>
    <dbReference type="NCBI Taxonomy" id="768479"/>
    <lineage>
        <taxon>Bacteria</taxon>
        <taxon>Bacillati</taxon>
        <taxon>Bacillota</taxon>
        <taxon>Bacilli</taxon>
        <taxon>Bacillales</taxon>
        <taxon>Paenibacillaceae</taxon>
        <taxon>Cohnella</taxon>
    </lineage>
</organism>
<gene>
    <name evidence="1" type="ORF">ACFO1S_27275</name>
</gene>
<name>A0ABV8SI46_9BACL</name>
<dbReference type="NCBIfam" id="TIGR01484">
    <property type="entry name" value="HAD-SF-IIB"/>
    <property type="match status" value="1"/>
</dbReference>
<dbReference type="Proteomes" id="UP001595755">
    <property type="component" value="Unassembled WGS sequence"/>
</dbReference>
<dbReference type="RefSeq" id="WP_204604609.1">
    <property type="nucleotide sequence ID" value="NZ_JBHSED010000071.1"/>
</dbReference>
<evidence type="ECO:0000313" key="2">
    <source>
        <dbReference type="Proteomes" id="UP001595755"/>
    </source>
</evidence>
<keyword evidence="2" id="KW-1185">Reference proteome</keyword>
<dbReference type="InterPro" id="IPR006379">
    <property type="entry name" value="HAD-SF_hydro_IIB"/>
</dbReference>
<proteinExistence type="predicted"/>
<dbReference type="Gene3D" id="3.40.50.1000">
    <property type="entry name" value="HAD superfamily/HAD-like"/>
    <property type="match status" value="1"/>
</dbReference>
<dbReference type="InterPro" id="IPR023214">
    <property type="entry name" value="HAD_sf"/>
</dbReference>
<reference evidence="2" key="1">
    <citation type="journal article" date="2019" name="Int. J. Syst. Evol. Microbiol.">
        <title>The Global Catalogue of Microorganisms (GCM) 10K type strain sequencing project: providing services to taxonomists for standard genome sequencing and annotation.</title>
        <authorList>
            <consortium name="The Broad Institute Genomics Platform"/>
            <consortium name="The Broad Institute Genome Sequencing Center for Infectious Disease"/>
            <person name="Wu L."/>
            <person name="Ma J."/>
        </authorList>
    </citation>
    <scope>NUCLEOTIDE SEQUENCE [LARGE SCALE GENOMIC DNA]</scope>
    <source>
        <strain evidence="2">CGMCC 4.1641</strain>
    </source>
</reference>
<keyword evidence="1" id="KW-0378">Hydrolase</keyword>
<dbReference type="Pfam" id="PF08282">
    <property type="entry name" value="Hydrolase_3"/>
    <property type="match status" value="1"/>
</dbReference>